<reference evidence="6" key="1">
    <citation type="journal article" date="2023" name="Nat. Microbiol.">
        <title>Babesia duncani multi-omics identifies virulence factors and drug targets.</title>
        <authorList>
            <person name="Singh P."/>
            <person name="Lonardi S."/>
            <person name="Liang Q."/>
            <person name="Vydyam P."/>
            <person name="Khabirova E."/>
            <person name="Fang T."/>
            <person name="Gihaz S."/>
            <person name="Thekkiniath J."/>
            <person name="Munshi M."/>
            <person name="Abel S."/>
            <person name="Ciampossin L."/>
            <person name="Batugedara G."/>
            <person name="Gupta M."/>
            <person name="Lu X.M."/>
            <person name="Lenz T."/>
            <person name="Chakravarty S."/>
            <person name="Cornillot E."/>
            <person name="Hu Y."/>
            <person name="Ma W."/>
            <person name="Gonzalez L.M."/>
            <person name="Sanchez S."/>
            <person name="Estrada K."/>
            <person name="Sanchez-Flores A."/>
            <person name="Montero E."/>
            <person name="Harb O.S."/>
            <person name="Le Roch K.G."/>
            <person name="Mamoun C.B."/>
        </authorList>
    </citation>
    <scope>NUCLEOTIDE SEQUENCE</scope>
    <source>
        <strain evidence="6">WA1</strain>
    </source>
</reference>
<dbReference type="GO" id="GO:0140664">
    <property type="term" value="F:ATP-dependent DNA damage sensor activity"/>
    <property type="evidence" value="ECO:0007669"/>
    <property type="project" value="InterPro"/>
</dbReference>
<feature type="domain" description="DNA mismatch repair protein S5" evidence="5">
    <location>
        <begin position="228"/>
        <end position="346"/>
    </location>
</feature>
<keyword evidence="2" id="KW-0227">DNA damage</keyword>
<dbReference type="GO" id="GO:0032389">
    <property type="term" value="C:MutLalpha complex"/>
    <property type="evidence" value="ECO:0007669"/>
    <property type="project" value="TreeGrafter"/>
</dbReference>
<dbReference type="GeneID" id="94337044"/>
<feature type="compositionally biased region" description="Low complexity" evidence="3">
    <location>
        <begin position="466"/>
        <end position="476"/>
    </location>
</feature>
<dbReference type="SUPFAM" id="SSF55874">
    <property type="entry name" value="ATPase domain of HSP90 chaperone/DNA topoisomerase II/histidine kinase"/>
    <property type="match status" value="1"/>
</dbReference>
<dbReference type="Gene3D" id="3.30.1370.100">
    <property type="entry name" value="MutL, C-terminal domain, regulatory subdomain"/>
    <property type="match status" value="1"/>
</dbReference>
<feature type="domain" description="MutL C-terminal dimerisation" evidence="4">
    <location>
        <begin position="570"/>
        <end position="754"/>
    </location>
</feature>
<dbReference type="SUPFAM" id="SSF54211">
    <property type="entry name" value="Ribosomal protein S5 domain 2-like"/>
    <property type="match status" value="1"/>
</dbReference>
<dbReference type="NCBIfam" id="TIGR00585">
    <property type="entry name" value="mutl"/>
    <property type="match status" value="1"/>
</dbReference>
<dbReference type="EMBL" id="JALLKP010000003">
    <property type="protein sequence ID" value="KAK2196147.1"/>
    <property type="molecule type" value="Genomic_DNA"/>
</dbReference>
<dbReference type="SUPFAM" id="SSF118116">
    <property type="entry name" value="DNA mismatch repair protein MutL"/>
    <property type="match status" value="1"/>
</dbReference>
<dbReference type="SMART" id="SM00853">
    <property type="entry name" value="MutL_C"/>
    <property type="match status" value="1"/>
</dbReference>
<feature type="compositionally biased region" description="Polar residues" evidence="3">
    <location>
        <begin position="477"/>
        <end position="498"/>
    </location>
</feature>
<evidence type="ECO:0000313" key="7">
    <source>
        <dbReference type="Proteomes" id="UP001214638"/>
    </source>
</evidence>
<evidence type="ECO:0000256" key="2">
    <source>
        <dbReference type="ARBA" id="ARBA00022763"/>
    </source>
</evidence>
<organism evidence="6 7">
    <name type="scientific">Babesia duncani</name>
    <dbReference type="NCBI Taxonomy" id="323732"/>
    <lineage>
        <taxon>Eukaryota</taxon>
        <taxon>Sar</taxon>
        <taxon>Alveolata</taxon>
        <taxon>Apicomplexa</taxon>
        <taxon>Aconoidasida</taxon>
        <taxon>Piroplasmida</taxon>
        <taxon>Babesiidae</taxon>
        <taxon>Babesia</taxon>
    </lineage>
</organism>
<dbReference type="GO" id="GO:0005524">
    <property type="term" value="F:ATP binding"/>
    <property type="evidence" value="ECO:0007669"/>
    <property type="project" value="InterPro"/>
</dbReference>
<dbReference type="Pfam" id="PF13589">
    <property type="entry name" value="HATPase_c_3"/>
    <property type="match status" value="1"/>
</dbReference>
<dbReference type="PANTHER" id="PTHR10073">
    <property type="entry name" value="DNA MISMATCH REPAIR PROTEIN MLH, PMS, MUTL"/>
    <property type="match status" value="1"/>
</dbReference>
<dbReference type="Pfam" id="PF01119">
    <property type="entry name" value="DNA_mis_repair"/>
    <property type="match status" value="1"/>
</dbReference>
<dbReference type="GO" id="GO:0006298">
    <property type="term" value="P:mismatch repair"/>
    <property type="evidence" value="ECO:0007669"/>
    <property type="project" value="InterPro"/>
</dbReference>
<accession>A0AAD9PJS8</accession>
<dbReference type="CDD" id="cd00782">
    <property type="entry name" value="MutL_Trans"/>
    <property type="match status" value="1"/>
</dbReference>
<dbReference type="SMART" id="SM01340">
    <property type="entry name" value="DNA_mis_repair"/>
    <property type="match status" value="1"/>
</dbReference>
<evidence type="ECO:0000259" key="5">
    <source>
        <dbReference type="SMART" id="SM01340"/>
    </source>
</evidence>
<dbReference type="GO" id="GO:0016887">
    <property type="term" value="F:ATP hydrolysis activity"/>
    <property type="evidence" value="ECO:0007669"/>
    <property type="project" value="InterPro"/>
</dbReference>
<evidence type="ECO:0000256" key="3">
    <source>
        <dbReference type="SAM" id="MobiDB-lite"/>
    </source>
</evidence>
<comment type="similarity">
    <text evidence="1">Belongs to the DNA mismatch repair MutL/HexB family.</text>
</comment>
<dbReference type="KEGG" id="bdw:94337044"/>
<dbReference type="InterPro" id="IPR002099">
    <property type="entry name" value="MutL/Mlh/PMS"/>
</dbReference>
<evidence type="ECO:0000259" key="4">
    <source>
        <dbReference type="SMART" id="SM00853"/>
    </source>
</evidence>
<dbReference type="InterPro" id="IPR013507">
    <property type="entry name" value="DNA_mismatch_S5_2-like"/>
</dbReference>
<evidence type="ECO:0000256" key="1">
    <source>
        <dbReference type="ARBA" id="ARBA00006082"/>
    </source>
</evidence>
<evidence type="ECO:0000313" key="6">
    <source>
        <dbReference type="EMBL" id="KAK2196147.1"/>
    </source>
</evidence>
<dbReference type="InterPro" id="IPR038973">
    <property type="entry name" value="MutL/Mlh/Pms-like"/>
</dbReference>
<dbReference type="InterPro" id="IPR036890">
    <property type="entry name" value="HATPase_C_sf"/>
</dbReference>
<comment type="caution">
    <text evidence="6">The sequence shown here is derived from an EMBL/GenBank/DDBJ whole genome shotgun (WGS) entry which is preliminary data.</text>
</comment>
<dbReference type="GO" id="GO:0030983">
    <property type="term" value="F:mismatched DNA binding"/>
    <property type="evidence" value="ECO:0007669"/>
    <property type="project" value="InterPro"/>
</dbReference>
<dbReference type="AlphaFoldDB" id="A0AAD9PJS8"/>
<dbReference type="Gene3D" id="3.30.230.10">
    <property type="match status" value="1"/>
</dbReference>
<proteinExistence type="inferred from homology"/>
<dbReference type="InterPro" id="IPR042121">
    <property type="entry name" value="MutL_C_regsub"/>
</dbReference>
<dbReference type="InterPro" id="IPR014721">
    <property type="entry name" value="Ribsml_uS5_D2-typ_fold_subgr"/>
</dbReference>
<dbReference type="InterPro" id="IPR037198">
    <property type="entry name" value="MutL_C_sf"/>
</dbReference>
<dbReference type="Proteomes" id="UP001214638">
    <property type="component" value="Unassembled WGS sequence"/>
</dbReference>
<dbReference type="RefSeq" id="XP_067802989.1">
    <property type="nucleotide sequence ID" value="XM_067947767.1"/>
</dbReference>
<dbReference type="PANTHER" id="PTHR10073:SF52">
    <property type="entry name" value="MISMATCH REPAIR ENDONUCLEASE PMS2"/>
    <property type="match status" value="1"/>
</dbReference>
<feature type="region of interest" description="Disordered" evidence="3">
    <location>
        <begin position="466"/>
        <end position="499"/>
    </location>
</feature>
<keyword evidence="7" id="KW-1185">Reference proteome</keyword>
<dbReference type="InterPro" id="IPR014790">
    <property type="entry name" value="MutL_C"/>
</dbReference>
<dbReference type="InterPro" id="IPR042120">
    <property type="entry name" value="MutL_C_dimsub"/>
</dbReference>
<dbReference type="InterPro" id="IPR020568">
    <property type="entry name" value="Ribosomal_Su5_D2-typ_SF"/>
</dbReference>
<protein>
    <submittedName>
        <fullName evidence="6">Bifunctional MutL</fullName>
    </submittedName>
</protein>
<dbReference type="Gene3D" id="3.30.565.10">
    <property type="entry name" value="Histidine kinase-like ATPase, C-terminal domain"/>
    <property type="match status" value="1"/>
</dbReference>
<name>A0AAD9PJS8_9APIC</name>
<gene>
    <name evidence="6" type="ORF">BdWA1_002747</name>
</gene>
<dbReference type="Gene3D" id="3.30.1540.20">
    <property type="entry name" value="MutL, C-terminal domain, dimerisation subdomain"/>
    <property type="match status" value="1"/>
</dbReference>
<dbReference type="CDD" id="cd16926">
    <property type="entry name" value="HATPase_MutL-MLH-PMS-like"/>
    <property type="match status" value="1"/>
</dbReference>
<sequence length="795" mass="90155">MAIDTLNAFTSSCIRSLQVIGDVKSVVKELVENALDAGATEIEVKLVNHGTSLIQVSDNGHGIHEKNFEMLALKHTTSKIQHFNDLFSTLNTFGFRVPTLLYDIKIQGEALNAIANLSNLEIETRTQESDLGWLLKYDKEGKLSDKNVVSTRIGTIVRCSGLFSEYPVRLNSLMKTQRSQSTSTASLLLQYALLNYRTRFNLINVSSGTKISNLFTSSGACENIREAAKEIFGTKLINQTFDINIETNNWSLTGLISSSTFNHQVKDMQFFFINGRPIDDVRKIRKCIIEVYKRFSSRHHLMYILNLVTAACNIDINVAPDKRQAFLLTEDDVIEHLMEELMVLYKPRTNSESVVKASINIGSQIPMYSQDAQFSSYPLHSQTVETIVETTNEVNSDHKVKIKEDDECVPIENLSCASGLNEDKSIYESPFSKSYKRRHLTELPIRSPFRLWDACKISKVKDDPIETTSCSEESSTINQEQQITNDVTKDNTPQSQSPVWDLSTVELPKVEHEDDQIVQTISVDLSSLYLVQDNSPFSLDLSPRVAYESNNNEPMDTEFLDPTVFLKMEVIGQFNNGFIITRLPDEHGYSIYIIDQHAANEKDRFALNNPIESRFERYNKQVRIFKQPLVSPLKMDLSPYHQQIAEDNINVLSENGFNVSVSKDDNILYLESLGQFMGHTLTVDDFISFVHTLEDHKSVSRKVDFNDSMIWGNSQVLPRPKRIWDILASKFVYLISMCNMHRACKSAVRLGDPLSMAQMQSIVSKLATLIHPWNCPHGRPTLKCLVKSNQLLKTP</sequence>
<dbReference type="Pfam" id="PF08676">
    <property type="entry name" value="MutL_C"/>
    <property type="match status" value="1"/>
</dbReference>